<organism evidence="5 11">
    <name type="scientific">Brevibacterium aurantiacum</name>
    <dbReference type="NCBI Taxonomy" id="273384"/>
    <lineage>
        <taxon>Bacteria</taxon>
        <taxon>Bacillati</taxon>
        <taxon>Actinomycetota</taxon>
        <taxon>Actinomycetes</taxon>
        <taxon>Micrococcales</taxon>
        <taxon>Brevibacteriaceae</taxon>
        <taxon>Brevibacterium</taxon>
    </lineage>
</organism>
<feature type="transmembrane region" description="Helical" evidence="1">
    <location>
        <begin position="143"/>
        <end position="161"/>
    </location>
</feature>
<dbReference type="Proteomes" id="UP000234525">
    <property type="component" value="Unassembled WGS sequence"/>
</dbReference>
<reference evidence="9 10" key="1">
    <citation type="journal article" date="2017" name="Elife">
        <title>Extensive horizontal gene transfer in cheese-associated bacteria.</title>
        <authorList>
            <person name="Bonham K.S."/>
            <person name="Wolfe B.E."/>
            <person name="Dutton R.J."/>
        </authorList>
    </citation>
    <scope>NUCLEOTIDE SEQUENCE [LARGE SCALE GENOMIC DNA]</scope>
    <source>
        <strain evidence="6 9">947_7</strain>
        <strain evidence="5 11">962_8</strain>
        <strain evidence="4 10">JB5</strain>
    </source>
</reference>
<reference evidence="14 15" key="4">
    <citation type="submission" date="2017-12" db="EMBL/GenBank/DDBJ databases">
        <authorList>
            <person name="Levesque S."/>
        </authorList>
    </citation>
    <scope>NUCLEOTIDE SEQUENCE [LARGE SCALE GENOMIC DNA]</scope>
    <source>
        <strain evidence="2 15">SMQ-1417</strain>
        <strain evidence="3 14">SMQ-1420</strain>
    </source>
</reference>
<dbReference type="RefSeq" id="WP_009884138.1">
    <property type="nucleotide sequence ID" value="NZ_AAGP01000027.1"/>
</dbReference>
<evidence type="ECO:0000313" key="4">
    <source>
        <dbReference type="EMBL" id="PCC17005.1"/>
    </source>
</evidence>
<keyword evidence="1" id="KW-0812">Transmembrane</keyword>
<dbReference type="EMBL" id="CP025334">
    <property type="protein sequence ID" value="AZT97763.1"/>
    <property type="molecule type" value="Genomic_DNA"/>
</dbReference>
<dbReference type="Proteomes" id="UP000234327">
    <property type="component" value="Unassembled WGS sequence"/>
</dbReference>
<dbReference type="GeneID" id="60906783"/>
<evidence type="ECO:0000313" key="3">
    <source>
        <dbReference type="EMBL" id="AZT97763.1"/>
    </source>
</evidence>
<dbReference type="EMBL" id="NRGP01000017">
    <property type="protein sequence ID" value="PCC46103.1"/>
    <property type="molecule type" value="Genomic_DNA"/>
</dbReference>
<name>A0A2A3YVK3_BREAU</name>
<keyword evidence="1" id="KW-1133">Transmembrane helix</keyword>
<accession>A0A2A3YVK3</accession>
<feature type="transmembrane region" description="Helical" evidence="1">
    <location>
        <begin position="65"/>
        <end position="83"/>
    </location>
</feature>
<evidence type="ECO:0000313" key="2">
    <source>
        <dbReference type="EMBL" id="AZT93964.1"/>
    </source>
</evidence>
<gene>
    <name evidence="8" type="ORF">BAUR9175_03304</name>
    <name evidence="7" type="ORF">BAURA63_02592</name>
    <name evidence="6" type="ORF">CIK64_12495</name>
    <name evidence="5" type="ORF">CIK65_07870</name>
    <name evidence="4" type="ORF">CIK79_01080</name>
    <name evidence="2" type="ORF">CXR23_13100</name>
    <name evidence="3" type="ORF">CXR27_12745</name>
</gene>
<evidence type="ECO:0000313" key="8">
    <source>
        <dbReference type="EMBL" id="SMX96754.1"/>
    </source>
</evidence>
<evidence type="ECO:0008006" key="16">
    <source>
        <dbReference type="Google" id="ProtNLM"/>
    </source>
</evidence>
<evidence type="ECO:0000313" key="6">
    <source>
        <dbReference type="EMBL" id="PCC46103.1"/>
    </source>
</evidence>
<evidence type="ECO:0000313" key="5">
    <source>
        <dbReference type="EMBL" id="PCC43205.1"/>
    </source>
</evidence>
<evidence type="ECO:0000313" key="7">
    <source>
        <dbReference type="EMBL" id="SMX90456.1"/>
    </source>
</evidence>
<feature type="transmembrane region" description="Helical" evidence="1">
    <location>
        <begin position="6"/>
        <end position="27"/>
    </location>
</feature>
<feature type="transmembrane region" description="Helical" evidence="1">
    <location>
        <begin position="118"/>
        <end position="137"/>
    </location>
</feature>
<evidence type="ECO:0000313" key="14">
    <source>
        <dbReference type="Proteomes" id="UP000282731"/>
    </source>
</evidence>
<evidence type="ECO:0000256" key="1">
    <source>
        <dbReference type="SAM" id="Phobius"/>
    </source>
</evidence>
<evidence type="ECO:0000313" key="13">
    <source>
        <dbReference type="Proteomes" id="UP000234525"/>
    </source>
</evidence>
<proteinExistence type="predicted"/>
<dbReference type="Proteomes" id="UP000218377">
    <property type="component" value="Unassembled WGS sequence"/>
</dbReference>
<evidence type="ECO:0000313" key="12">
    <source>
        <dbReference type="Proteomes" id="UP000234327"/>
    </source>
</evidence>
<dbReference type="Proteomes" id="UP000282731">
    <property type="component" value="Chromosome"/>
</dbReference>
<protein>
    <recommendedName>
        <fullName evidence="16">Membrane protein YmcC</fullName>
    </recommendedName>
</protein>
<dbReference type="Proteomes" id="UP000217564">
    <property type="component" value="Unassembled WGS sequence"/>
</dbReference>
<feature type="transmembrane region" description="Helical" evidence="1">
    <location>
        <begin position="34"/>
        <end position="53"/>
    </location>
</feature>
<evidence type="ECO:0000313" key="11">
    <source>
        <dbReference type="Proteomes" id="UP000218620"/>
    </source>
</evidence>
<dbReference type="Proteomes" id="UP000218620">
    <property type="component" value="Unassembled WGS sequence"/>
</dbReference>
<dbReference type="AlphaFoldDB" id="A0A2A3YVK3"/>
<evidence type="ECO:0000313" key="9">
    <source>
        <dbReference type="Proteomes" id="UP000217564"/>
    </source>
</evidence>
<dbReference type="EMBL" id="FXYZ01000011">
    <property type="protein sequence ID" value="SMX90456.1"/>
    <property type="molecule type" value="Genomic_DNA"/>
</dbReference>
<keyword evidence="13" id="KW-1185">Reference proteome</keyword>
<sequence length="188" mass="20353">MLLIAIATAEILFWVLLVAGLLVRYALKAPRIGAGLLLATPVVDLALLILTYIDLSTGRSSNFLHGLSAIYIGYSIALGPTIIKSLDKKIAKRFGRPVNADADESAHQTALSTWRRTCLASLISLILLGLGIIVAGIQGSFWLIYWAIVAVFIPAMWWFIGPRRAKKAEARRRAGDPSFRAGNPAVAD</sequence>
<reference evidence="13" key="3">
    <citation type="submission" date="2017-03" db="EMBL/GenBank/DDBJ databases">
        <authorList>
            <person name="Monnet C."/>
        </authorList>
    </citation>
    <scope>NUCLEOTIDE SEQUENCE [LARGE SCALE GENOMIC DNA]</scope>
    <source>
        <strain evidence="13">ATCC 9175</strain>
    </source>
</reference>
<evidence type="ECO:0000313" key="15">
    <source>
        <dbReference type="Proteomes" id="UP000283000"/>
    </source>
</evidence>
<dbReference type="EMBL" id="NRGX01000001">
    <property type="protein sequence ID" value="PCC17005.1"/>
    <property type="molecule type" value="Genomic_DNA"/>
</dbReference>
<dbReference type="EMBL" id="CP025330">
    <property type="protein sequence ID" value="AZT93964.1"/>
    <property type="molecule type" value="Genomic_DNA"/>
</dbReference>
<dbReference type="EMBL" id="FXZB01000028">
    <property type="protein sequence ID" value="SMX96754.1"/>
    <property type="molecule type" value="Genomic_DNA"/>
</dbReference>
<evidence type="ECO:0000313" key="10">
    <source>
        <dbReference type="Proteomes" id="UP000218377"/>
    </source>
</evidence>
<keyword evidence="1" id="KW-0472">Membrane</keyword>
<reference evidence="14 15" key="5">
    <citation type="submission" date="2019-01" db="EMBL/GenBank/DDBJ databases">
        <title>Comparative genomic analysis of Brevibacterium aurantiacum sheds light on its evolution and its adaptation to smear-ripened cheeses.</title>
        <authorList>
            <person name="Moineau S."/>
        </authorList>
    </citation>
    <scope>NUCLEOTIDE SEQUENCE [LARGE SCALE GENOMIC DNA]</scope>
    <source>
        <strain evidence="2 15">SMQ-1417</strain>
        <strain evidence="3 14">SMQ-1420</strain>
    </source>
</reference>
<reference evidence="7 12" key="2">
    <citation type="submission" date="2017-03" db="EMBL/GenBank/DDBJ databases">
        <authorList>
            <person name="Afonso C.L."/>
            <person name="Miller P.J."/>
            <person name="Scott M.A."/>
            <person name="Spackman E."/>
            <person name="Goraichik I."/>
            <person name="Dimitrov K.M."/>
            <person name="Suarez D.L."/>
            <person name="Swayne D.E."/>
        </authorList>
    </citation>
    <scope>NUCLEOTIDE SEQUENCE [LARGE SCALE GENOMIC DNA]</scope>
    <source>
        <strain evidence="7">6</strain>
        <strain evidence="12">6(3)</strain>
        <strain evidence="8">ATCC 9175</strain>
    </source>
</reference>
<dbReference type="Proteomes" id="UP000283000">
    <property type="component" value="Chromosome"/>
</dbReference>
<accession>A0A2H1JSI2</accession>
<dbReference type="EMBL" id="NRGQ01000007">
    <property type="protein sequence ID" value="PCC43205.1"/>
    <property type="molecule type" value="Genomic_DNA"/>
</dbReference>